<accession>A0A5E7AD03</accession>
<gene>
    <name evidence="1" type="ORF">PS704_00754</name>
</gene>
<protein>
    <submittedName>
        <fullName evidence="1">Uncharacterized protein</fullName>
    </submittedName>
</protein>
<sequence precursor="true">MAKEYWLCVQIPATTRPVQTEKDKRQRDADFFSGPSNFLRFLRTNRGRGTVAIGGFKAVALFFLEDMRWL</sequence>
<evidence type="ECO:0000313" key="2">
    <source>
        <dbReference type="Proteomes" id="UP000326557"/>
    </source>
</evidence>
<dbReference type="Proteomes" id="UP000326557">
    <property type="component" value="Unassembled WGS sequence"/>
</dbReference>
<proteinExistence type="predicted"/>
<dbReference type="AlphaFoldDB" id="A0A5E7AD03"/>
<evidence type="ECO:0000313" key="1">
    <source>
        <dbReference type="EMBL" id="VVN76379.1"/>
    </source>
</evidence>
<dbReference type="EMBL" id="CABVHP010000002">
    <property type="protein sequence ID" value="VVN76379.1"/>
    <property type="molecule type" value="Genomic_DNA"/>
</dbReference>
<name>A0A5E7AD03_PSEFL</name>
<reference evidence="1 2" key="1">
    <citation type="submission" date="2019-09" db="EMBL/GenBank/DDBJ databases">
        <authorList>
            <person name="Chandra G."/>
            <person name="Truman W A."/>
        </authorList>
    </citation>
    <scope>NUCLEOTIDE SEQUENCE [LARGE SCALE GENOMIC DNA]</scope>
    <source>
        <strain evidence="1">PS704</strain>
    </source>
</reference>
<organism evidence="1 2">
    <name type="scientific">Pseudomonas fluorescens</name>
    <dbReference type="NCBI Taxonomy" id="294"/>
    <lineage>
        <taxon>Bacteria</taxon>
        <taxon>Pseudomonadati</taxon>
        <taxon>Pseudomonadota</taxon>
        <taxon>Gammaproteobacteria</taxon>
        <taxon>Pseudomonadales</taxon>
        <taxon>Pseudomonadaceae</taxon>
        <taxon>Pseudomonas</taxon>
    </lineage>
</organism>